<name>A0A9X0AEP3_9HELO</name>
<feature type="transmembrane region" description="Helical" evidence="2">
    <location>
        <begin position="25"/>
        <end position="46"/>
    </location>
</feature>
<proteinExistence type="predicted"/>
<gene>
    <name evidence="3" type="ORF">OCU04_011149</name>
</gene>
<keyword evidence="2" id="KW-0472">Membrane</keyword>
<sequence>MRDKSRYPGLEITEDFIAQQNAWTFGQFVACILLVLPVISALEGYLNEREKISNENQATGLPSHNSQWRHRVNMLLKFTHLGKPPSTNNQGLRSRITSWADNNSVDHPVCSERERPSTHQMPSVQDSRLSQPRERQMSQPLPLRLFTSESGEPILLPYSKYASPGLGSVKRP</sequence>
<evidence type="ECO:0000313" key="3">
    <source>
        <dbReference type="EMBL" id="KAJ8059488.1"/>
    </source>
</evidence>
<evidence type="ECO:0000256" key="2">
    <source>
        <dbReference type="SAM" id="Phobius"/>
    </source>
</evidence>
<dbReference type="EMBL" id="JAPEIS010000014">
    <property type="protein sequence ID" value="KAJ8059488.1"/>
    <property type="molecule type" value="Genomic_DNA"/>
</dbReference>
<comment type="caution">
    <text evidence="3">The sequence shown here is derived from an EMBL/GenBank/DDBJ whole genome shotgun (WGS) entry which is preliminary data.</text>
</comment>
<organism evidence="3 4">
    <name type="scientific">Sclerotinia nivalis</name>
    <dbReference type="NCBI Taxonomy" id="352851"/>
    <lineage>
        <taxon>Eukaryota</taxon>
        <taxon>Fungi</taxon>
        <taxon>Dikarya</taxon>
        <taxon>Ascomycota</taxon>
        <taxon>Pezizomycotina</taxon>
        <taxon>Leotiomycetes</taxon>
        <taxon>Helotiales</taxon>
        <taxon>Sclerotiniaceae</taxon>
        <taxon>Sclerotinia</taxon>
    </lineage>
</organism>
<feature type="region of interest" description="Disordered" evidence="1">
    <location>
        <begin position="103"/>
        <end position="141"/>
    </location>
</feature>
<keyword evidence="2" id="KW-1133">Transmembrane helix</keyword>
<dbReference type="OrthoDB" id="3533586at2759"/>
<keyword evidence="4" id="KW-1185">Reference proteome</keyword>
<evidence type="ECO:0000313" key="4">
    <source>
        <dbReference type="Proteomes" id="UP001152300"/>
    </source>
</evidence>
<evidence type="ECO:0000256" key="1">
    <source>
        <dbReference type="SAM" id="MobiDB-lite"/>
    </source>
</evidence>
<keyword evidence="2" id="KW-0812">Transmembrane</keyword>
<accession>A0A9X0AEP3</accession>
<dbReference type="PANTHER" id="PTHR37577">
    <property type="entry name" value="INTEGRAL MEMBRANE PROTEIN"/>
    <property type="match status" value="1"/>
</dbReference>
<dbReference type="Proteomes" id="UP001152300">
    <property type="component" value="Unassembled WGS sequence"/>
</dbReference>
<dbReference type="AlphaFoldDB" id="A0A9X0AEP3"/>
<protein>
    <submittedName>
        <fullName evidence="3">Uncharacterized protein</fullName>
    </submittedName>
</protein>
<feature type="compositionally biased region" description="Polar residues" evidence="1">
    <location>
        <begin position="118"/>
        <end position="130"/>
    </location>
</feature>
<dbReference type="PANTHER" id="PTHR37577:SF1">
    <property type="entry name" value="INTEGRAL MEMBRANE PROTEIN"/>
    <property type="match status" value="1"/>
</dbReference>
<reference evidence="3" key="1">
    <citation type="submission" date="2022-11" db="EMBL/GenBank/DDBJ databases">
        <title>Genome Resource of Sclerotinia nivalis Strain SnTB1, a Plant Pathogen Isolated from American Ginseng.</title>
        <authorList>
            <person name="Fan S."/>
        </authorList>
    </citation>
    <scope>NUCLEOTIDE SEQUENCE</scope>
    <source>
        <strain evidence="3">SnTB1</strain>
    </source>
</reference>
<dbReference type="InterPro" id="IPR053018">
    <property type="entry name" value="Elsinochrome_Biosynth-Asso"/>
</dbReference>